<protein>
    <recommendedName>
        <fullName evidence="1">3'-5' exonuclease domain-containing protein</fullName>
    </recommendedName>
</protein>
<dbReference type="GO" id="GO:0006139">
    <property type="term" value="P:nucleobase-containing compound metabolic process"/>
    <property type="evidence" value="ECO:0007669"/>
    <property type="project" value="InterPro"/>
</dbReference>
<dbReference type="EMBL" id="FJOG01000007">
    <property type="protein sequence ID" value="CZR56153.1"/>
    <property type="molecule type" value="Genomic_DNA"/>
</dbReference>
<dbReference type="SUPFAM" id="SSF53098">
    <property type="entry name" value="Ribonuclease H-like"/>
    <property type="match status" value="1"/>
</dbReference>
<dbReference type="InterPro" id="IPR012337">
    <property type="entry name" value="RNaseH-like_sf"/>
</dbReference>
<organism evidence="2 3">
    <name type="scientific">Phialocephala subalpina</name>
    <dbReference type="NCBI Taxonomy" id="576137"/>
    <lineage>
        <taxon>Eukaryota</taxon>
        <taxon>Fungi</taxon>
        <taxon>Dikarya</taxon>
        <taxon>Ascomycota</taxon>
        <taxon>Pezizomycotina</taxon>
        <taxon>Leotiomycetes</taxon>
        <taxon>Helotiales</taxon>
        <taxon>Mollisiaceae</taxon>
        <taxon>Phialocephala</taxon>
        <taxon>Phialocephala fortinii species complex</taxon>
    </lineage>
</organism>
<dbReference type="OrthoDB" id="26838at2759"/>
<name>A0A1L7WTS0_9HELO</name>
<dbReference type="SMART" id="SM00474">
    <property type="entry name" value="35EXOc"/>
    <property type="match status" value="1"/>
</dbReference>
<dbReference type="Proteomes" id="UP000184330">
    <property type="component" value="Unassembled WGS sequence"/>
</dbReference>
<gene>
    <name evidence="2" type="ORF">PAC_06041</name>
</gene>
<proteinExistence type="predicted"/>
<accession>A0A1L7WTS0</accession>
<reference evidence="2 3" key="1">
    <citation type="submission" date="2016-03" db="EMBL/GenBank/DDBJ databases">
        <authorList>
            <person name="Ploux O."/>
        </authorList>
    </citation>
    <scope>NUCLEOTIDE SEQUENCE [LARGE SCALE GENOMIC DNA]</scope>
    <source>
        <strain evidence="2 3">UAMH 11012</strain>
    </source>
</reference>
<feature type="domain" description="3'-5' exonuclease" evidence="1">
    <location>
        <begin position="30"/>
        <end position="221"/>
    </location>
</feature>
<dbReference type="AlphaFoldDB" id="A0A1L7WTS0"/>
<evidence type="ECO:0000313" key="2">
    <source>
        <dbReference type="EMBL" id="CZR56153.1"/>
    </source>
</evidence>
<sequence>MTWKQLPPMAWNLKALLTTMNVATGPAIVTELVLYRIKVDPTVVELSFDLEGTNHGRHGGLSKLQITLACNTGVTHVLDVCELCKQLFLYETRQGVSVKKIFENIQIPKVIFDSRQDCAALHGEFGIEIQGVIDLQLMELGIRECSVERLWGLERCIDQYLPLSESEKRIWKFYKNGGHEYCDGDYSKWQIRSLPEVLVDYAANDTVYMPHLYAYLMEKLKEKPEMMTLILTESVKRVADSQSLDFVTSGSLAPPAFFTRPCLDDEENLFKR</sequence>
<evidence type="ECO:0000259" key="1">
    <source>
        <dbReference type="SMART" id="SM00474"/>
    </source>
</evidence>
<dbReference type="STRING" id="576137.A0A1L7WTS0"/>
<dbReference type="InterPro" id="IPR002562">
    <property type="entry name" value="3'-5'_exonuclease_dom"/>
</dbReference>
<keyword evidence="3" id="KW-1185">Reference proteome</keyword>
<dbReference type="PANTHER" id="PTHR43040">
    <property type="entry name" value="RIBONUCLEASE D"/>
    <property type="match status" value="1"/>
</dbReference>
<evidence type="ECO:0000313" key="3">
    <source>
        <dbReference type="Proteomes" id="UP000184330"/>
    </source>
</evidence>
<dbReference type="GO" id="GO:0008408">
    <property type="term" value="F:3'-5' exonuclease activity"/>
    <property type="evidence" value="ECO:0007669"/>
    <property type="project" value="InterPro"/>
</dbReference>
<dbReference type="Gene3D" id="3.30.420.10">
    <property type="entry name" value="Ribonuclease H-like superfamily/Ribonuclease H"/>
    <property type="match status" value="1"/>
</dbReference>
<dbReference type="Pfam" id="PF01612">
    <property type="entry name" value="DNA_pol_A_exo1"/>
    <property type="match status" value="1"/>
</dbReference>
<dbReference type="PANTHER" id="PTHR43040:SF1">
    <property type="entry name" value="RIBONUCLEASE D"/>
    <property type="match status" value="1"/>
</dbReference>
<dbReference type="InterPro" id="IPR036397">
    <property type="entry name" value="RNaseH_sf"/>
</dbReference>
<dbReference type="GO" id="GO:0003676">
    <property type="term" value="F:nucleic acid binding"/>
    <property type="evidence" value="ECO:0007669"/>
    <property type="project" value="InterPro"/>
</dbReference>